<feature type="chain" id="PRO_5047275343" evidence="2">
    <location>
        <begin position="24"/>
        <end position="315"/>
    </location>
</feature>
<reference evidence="3 4" key="1">
    <citation type="submission" date="2023-04" db="EMBL/GenBank/DDBJ databases">
        <title>Complete genome sequence of Alisedimentitalea scapharcae.</title>
        <authorList>
            <person name="Rong J.-C."/>
            <person name="Yi M.-L."/>
            <person name="Zhao Q."/>
        </authorList>
    </citation>
    <scope>NUCLEOTIDE SEQUENCE [LARGE SCALE GENOMIC DNA]</scope>
    <source>
        <strain evidence="3 4">KCTC 42119</strain>
        <plasmid evidence="3 4">unnamed4</plasmid>
    </source>
</reference>
<dbReference type="RefSeq" id="WP_343211888.1">
    <property type="nucleotide sequence ID" value="NZ_CP123585.1"/>
</dbReference>
<proteinExistence type="inferred from homology"/>
<dbReference type="InterPro" id="IPR042100">
    <property type="entry name" value="Bug_dom1"/>
</dbReference>
<comment type="similarity">
    <text evidence="1">Belongs to the UPF0065 (bug) family.</text>
</comment>
<gene>
    <name evidence="3" type="ORF">QEZ52_21725</name>
</gene>
<evidence type="ECO:0000313" key="4">
    <source>
        <dbReference type="Proteomes" id="UP001623232"/>
    </source>
</evidence>
<dbReference type="InterPro" id="IPR005064">
    <property type="entry name" value="BUG"/>
</dbReference>
<accession>A0ABZ2XZR6</accession>
<dbReference type="Gene3D" id="3.40.190.150">
    <property type="entry name" value="Bordetella uptake gene, domain 1"/>
    <property type="match status" value="1"/>
</dbReference>
<evidence type="ECO:0000256" key="2">
    <source>
        <dbReference type="SAM" id="SignalP"/>
    </source>
</evidence>
<dbReference type="Pfam" id="PF03401">
    <property type="entry name" value="TctC"/>
    <property type="match status" value="1"/>
</dbReference>
<dbReference type="Gene3D" id="3.40.190.10">
    <property type="entry name" value="Periplasmic binding protein-like II"/>
    <property type="match status" value="1"/>
</dbReference>
<dbReference type="PANTHER" id="PTHR42928:SF5">
    <property type="entry name" value="BLR1237 PROTEIN"/>
    <property type="match status" value="1"/>
</dbReference>
<protein>
    <submittedName>
        <fullName evidence="3">Tripartite tricarboxylate transporter substrate-binding protein</fullName>
    </submittedName>
</protein>
<keyword evidence="2" id="KW-0732">Signal</keyword>
<evidence type="ECO:0000256" key="1">
    <source>
        <dbReference type="ARBA" id="ARBA00006987"/>
    </source>
</evidence>
<dbReference type="EMBL" id="CP123585">
    <property type="protein sequence ID" value="WZK91183.1"/>
    <property type="molecule type" value="Genomic_DNA"/>
</dbReference>
<feature type="signal peptide" evidence="2">
    <location>
        <begin position="1"/>
        <end position="23"/>
    </location>
</feature>
<name>A0ABZ2XZR6_9RHOB</name>
<geneLocation type="plasmid" evidence="3 4">
    <name>unnamed4</name>
</geneLocation>
<keyword evidence="4" id="KW-1185">Reference proteome</keyword>
<sequence>MKTLLKFAVVAAAILGTSTTAFAEDWTPPGPIKMIISFAAGGGADTQARLIAEELEDLHGWKIIPEQVTGKGGLNAVNALKEEPADGTAIAIIVSETLGYNMAAAKAGTPQDVTPITTTAGTQMGVVALASKGWKTMGDVIEAAKSGQDIRFGVMTGMLGDIAYIAGKENGVNFNIISVKGGKAVMNGLNAGDMDVGFGAGIQAKAVAAGDMVELASARSEPLQNSPDAPLLSEYGVEFVSEISFIFAGPPNMDPAARDAIAAAIGKVVTTQGGKANAFITKGFGGPVVISGAELEDAVQKDFDSSGALIAAASE</sequence>
<evidence type="ECO:0000313" key="3">
    <source>
        <dbReference type="EMBL" id="WZK91183.1"/>
    </source>
</evidence>
<organism evidence="3 4">
    <name type="scientific">Aliisedimentitalea scapharcae</name>
    <dbReference type="NCBI Taxonomy" id="1524259"/>
    <lineage>
        <taxon>Bacteria</taxon>
        <taxon>Pseudomonadati</taxon>
        <taxon>Pseudomonadota</taxon>
        <taxon>Alphaproteobacteria</taxon>
        <taxon>Rhodobacterales</taxon>
        <taxon>Roseobacteraceae</taxon>
        <taxon>Aliisedimentitalea</taxon>
    </lineage>
</organism>
<dbReference type="Proteomes" id="UP001623232">
    <property type="component" value="Plasmid unnamed4"/>
</dbReference>
<keyword evidence="3" id="KW-0614">Plasmid</keyword>
<dbReference type="PANTHER" id="PTHR42928">
    <property type="entry name" value="TRICARBOXYLATE-BINDING PROTEIN"/>
    <property type="match status" value="1"/>
</dbReference>